<dbReference type="AlphaFoldDB" id="A0A291IMH4"/>
<keyword evidence="2" id="KW-0564">Palmitate</keyword>
<dbReference type="Pfam" id="PF02321">
    <property type="entry name" value="OEP"/>
    <property type="match status" value="2"/>
</dbReference>
<keyword evidence="2" id="KW-0449">Lipoprotein</keyword>
<keyword evidence="2" id="KW-0812">Transmembrane</keyword>
<dbReference type="PANTHER" id="PTHR30203">
    <property type="entry name" value="OUTER MEMBRANE CATION EFFLUX PROTEIN"/>
    <property type="match status" value="1"/>
</dbReference>
<dbReference type="Gene3D" id="2.20.200.10">
    <property type="entry name" value="Outer membrane efflux proteins (OEP)"/>
    <property type="match status" value="1"/>
</dbReference>
<dbReference type="GO" id="GO:0015562">
    <property type="term" value="F:efflux transmembrane transporter activity"/>
    <property type="evidence" value="ECO:0007669"/>
    <property type="project" value="InterPro"/>
</dbReference>
<dbReference type="RefSeq" id="WP_064026803.1">
    <property type="nucleotide sequence ID" value="NZ_CP023669.1"/>
</dbReference>
<dbReference type="KEGG" id="mko:MKLM6_3352"/>
<dbReference type="Gene3D" id="1.20.1600.10">
    <property type="entry name" value="Outer membrane efflux proteins (OEP)"/>
    <property type="match status" value="1"/>
</dbReference>
<accession>A0A291IMH4</accession>
<protein>
    <submittedName>
        <fullName evidence="3">RND transporter</fullName>
    </submittedName>
</protein>
<organism evidence="3 4">
    <name type="scientific">Methylomonas koyamae</name>
    <dbReference type="NCBI Taxonomy" id="702114"/>
    <lineage>
        <taxon>Bacteria</taxon>
        <taxon>Pseudomonadati</taxon>
        <taxon>Pseudomonadota</taxon>
        <taxon>Gammaproteobacteria</taxon>
        <taxon>Methylococcales</taxon>
        <taxon>Methylococcaceae</taxon>
        <taxon>Methylomonas</taxon>
    </lineage>
</organism>
<dbReference type="InterPro" id="IPR010131">
    <property type="entry name" value="MdtP/NodT-like"/>
</dbReference>
<comment type="caution">
    <text evidence="3">The sequence shown here is derived from an EMBL/GenBank/DDBJ whole genome shotgun (WGS) entry which is preliminary data.</text>
</comment>
<proteinExistence type="inferred from homology"/>
<keyword evidence="2" id="KW-1134">Transmembrane beta strand</keyword>
<gene>
    <name evidence="3" type="ORF">A1356_11000</name>
</gene>
<dbReference type="EMBL" id="LUUL01000068">
    <property type="protein sequence ID" value="OAI26923.1"/>
    <property type="molecule type" value="Genomic_DNA"/>
</dbReference>
<dbReference type="GO" id="GO:0009279">
    <property type="term" value="C:cell outer membrane"/>
    <property type="evidence" value="ECO:0007669"/>
    <property type="project" value="UniProtKB-SubCell"/>
</dbReference>
<dbReference type="SUPFAM" id="SSF56954">
    <property type="entry name" value="Outer membrane efflux proteins (OEP)"/>
    <property type="match status" value="1"/>
</dbReference>
<evidence type="ECO:0000256" key="1">
    <source>
        <dbReference type="ARBA" id="ARBA00007613"/>
    </source>
</evidence>
<evidence type="ECO:0000313" key="4">
    <source>
        <dbReference type="Proteomes" id="UP000077734"/>
    </source>
</evidence>
<dbReference type="Proteomes" id="UP000077734">
    <property type="component" value="Unassembled WGS sequence"/>
</dbReference>
<sequence>MKRQERIGGLAMALAIAGCNLQTDYRRPPVDTPDGWRQAAATGAAQVDPQWWRTFASAELDRLMAQALAYNNDLAAAEQRIAQARAQARIAGAGLWPAAGLNASYTDNRNELTDSQKASGQFDIAYEVDLWGANRARRDAGSARMLSRIFARDALQLVVMADVGQTYFTLLAIRERRQIASDFLDTATAILGIIEARQRAGAAYALEVAQQKTVQANARASLDLLVQQQILAENALAILLGQAPQQLALAPAAFADLQIPQIGAEQPAALLQRRPDIGQLEMELIAANADIAAARAAFYPKLQLSMNSLLSSPQPGGVAVALAAGLAQPLFQGGRLQGAFDNAVAVNAELAETYRKTVLTAFKEVEDAAATYANSGRRLEALQLATEQAKLALQISRDRYRLGAVDYQALLNAQSSYLNSENSRVQARLEVLLAQVLMYKALGGGWSLADQNTDLADRAPGP</sequence>
<evidence type="ECO:0000313" key="3">
    <source>
        <dbReference type="EMBL" id="OAI26923.1"/>
    </source>
</evidence>
<keyword evidence="4" id="KW-1185">Reference proteome</keyword>
<dbReference type="PROSITE" id="PS51257">
    <property type="entry name" value="PROKAR_LIPOPROTEIN"/>
    <property type="match status" value="1"/>
</dbReference>
<keyword evidence="2" id="KW-0472">Membrane</keyword>
<name>A0A291IMH4_9GAMM</name>
<comment type="subcellular location">
    <subcellularLocation>
        <location evidence="2">Cell outer membrane</location>
        <topology evidence="2">Lipid-anchor</topology>
    </subcellularLocation>
</comment>
<dbReference type="InterPro" id="IPR003423">
    <property type="entry name" value="OMP_efflux"/>
</dbReference>
<reference evidence="3 4" key="1">
    <citation type="submission" date="2016-03" db="EMBL/GenBank/DDBJ databases">
        <authorList>
            <person name="Heylen K."/>
            <person name="De Vos P."/>
            <person name="Vekeman B."/>
        </authorList>
    </citation>
    <scope>NUCLEOTIDE SEQUENCE [LARGE SCALE GENOMIC DNA]</scope>
    <source>
        <strain evidence="3 4">R-49807</strain>
    </source>
</reference>
<evidence type="ECO:0000256" key="2">
    <source>
        <dbReference type="RuleBase" id="RU362097"/>
    </source>
</evidence>
<dbReference type="NCBIfam" id="TIGR01845">
    <property type="entry name" value="outer_NodT"/>
    <property type="match status" value="1"/>
</dbReference>
<dbReference type="PANTHER" id="PTHR30203:SF33">
    <property type="entry name" value="BLR4455 PROTEIN"/>
    <property type="match status" value="1"/>
</dbReference>
<comment type="similarity">
    <text evidence="1 2">Belongs to the outer membrane factor (OMF) (TC 1.B.17) family.</text>
</comment>